<keyword evidence="1" id="KW-0472">Membrane</keyword>
<dbReference type="Pfam" id="PF00892">
    <property type="entry name" value="EamA"/>
    <property type="match status" value="2"/>
</dbReference>
<sequence>MHTPRPLLPIIATLIGLVFFSVMDGAMKGASLMLGAFVAVFWRSTASAVVVAPFWLRETLLHRKGRLPPPAILRLHVLRGVVTAGMGVLFFDGVVRMPLAQGMALSFLAPLIALYLAALTLGERVSHRAVMGSLLALVGVAVIARDQLGAAPGPGAWRGLVEILASAVLYATTLVLQRRQAQVASPVEVAFYQSLVTATSLSPIALAWTTWPTLLAWGLVVAGAIMSVIAMLLMAWAYARAQAQVLVPLEYTAFIWAAITGYVAFGEPVTRGTVAGVTLIVAGCILAARRGDPHPEPM</sequence>
<feature type="transmembrane region" description="Helical" evidence="1">
    <location>
        <begin position="77"/>
        <end position="97"/>
    </location>
</feature>
<keyword evidence="1" id="KW-0812">Transmembrane</keyword>
<dbReference type="PANTHER" id="PTHR22911">
    <property type="entry name" value="ACYL-MALONYL CONDENSING ENZYME-RELATED"/>
    <property type="match status" value="1"/>
</dbReference>
<feature type="transmembrane region" description="Helical" evidence="1">
    <location>
        <begin position="103"/>
        <end position="121"/>
    </location>
</feature>
<proteinExistence type="predicted"/>
<evidence type="ECO:0000313" key="4">
    <source>
        <dbReference type="Proteomes" id="UP001184150"/>
    </source>
</evidence>
<feature type="transmembrane region" description="Helical" evidence="1">
    <location>
        <begin position="189"/>
        <end position="208"/>
    </location>
</feature>
<evidence type="ECO:0000256" key="1">
    <source>
        <dbReference type="SAM" id="Phobius"/>
    </source>
</evidence>
<feature type="transmembrane region" description="Helical" evidence="1">
    <location>
        <begin position="7"/>
        <end position="26"/>
    </location>
</feature>
<feature type="transmembrane region" description="Helical" evidence="1">
    <location>
        <begin position="271"/>
        <end position="288"/>
    </location>
</feature>
<accession>A0ABU1MRJ5</accession>
<protein>
    <submittedName>
        <fullName evidence="3">S-adenosylmethionine uptake transporter</fullName>
    </submittedName>
</protein>
<evidence type="ECO:0000313" key="3">
    <source>
        <dbReference type="EMBL" id="MDR6512788.1"/>
    </source>
</evidence>
<organism evidence="3 4">
    <name type="scientific">Novosphingobium capsulatum</name>
    <dbReference type="NCBI Taxonomy" id="13688"/>
    <lineage>
        <taxon>Bacteria</taxon>
        <taxon>Pseudomonadati</taxon>
        <taxon>Pseudomonadota</taxon>
        <taxon>Alphaproteobacteria</taxon>
        <taxon>Sphingomonadales</taxon>
        <taxon>Sphingomonadaceae</taxon>
        <taxon>Novosphingobium</taxon>
    </lineage>
</organism>
<feature type="domain" description="EamA" evidence="2">
    <location>
        <begin position="9"/>
        <end position="144"/>
    </location>
</feature>
<dbReference type="Proteomes" id="UP001184150">
    <property type="component" value="Unassembled WGS sequence"/>
</dbReference>
<evidence type="ECO:0000259" key="2">
    <source>
        <dbReference type="Pfam" id="PF00892"/>
    </source>
</evidence>
<reference evidence="3 4" key="1">
    <citation type="submission" date="2023-07" db="EMBL/GenBank/DDBJ databases">
        <title>Sorghum-associated microbial communities from plants grown in Nebraska, USA.</title>
        <authorList>
            <person name="Schachtman D."/>
        </authorList>
    </citation>
    <scope>NUCLEOTIDE SEQUENCE [LARGE SCALE GENOMIC DNA]</scope>
    <source>
        <strain evidence="3 4">DS1027</strain>
    </source>
</reference>
<name>A0ABU1MRJ5_9SPHN</name>
<feature type="transmembrane region" description="Helical" evidence="1">
    <location>
        <begin position="156"/>
        <end position="177"/>
    </location>
</feature>
<feature type="domain" description="EamA" evidence="2">
    <location>
        <begin position="158"/>
        <end position="287"/>
    </location>
</feature>
<dbReference type="EMBL" id="JAVDRD010000012">
    <property type="protein sequence ID" value="MDR6512788.1"/>
    <property type="molecule type" value="Genomic_DNA"/>
</dbReference>
<gene>
    <name evidence="3" type="ORF">J2792_003675</name>
</gene>
<feature type="transmembrane region" description="Helical" evidence="1">
    <location>
        <begin position="214"/>
        <end position="238"/>
    </location>
</feature>
<dbReference type="InterPro" id="IPR037185">
    <property type="entry name" value="EmrE-like"/>
</dbReference>
<dbReference type="PANTHER" id="PTHR22911:SF103">
    <property type="entry name" value="BLR2811 PROTEIN"/>
    <property type="match status" value="1"/>
</dbReference>
<dbReference type="InterPro" id="IPR000620">
    <property type="entry name" value="EamA_dom"/>
</dbReference>
<feature type="transmembrane region" description="Helical" evidence="1">
    <location>
        <begin position="128"/>
        <end position="144"/>
    </location>
</feature>
<dbReference type="Gene3D" id="1.10.3730.20">
    <property type="match status" value="1"/>
</dbReference>
<keyword evidence="1" id="KW-1133">Transmembrane helix</keyword>
<comment type="caution">
    <text evidence="3">The sequence shown here is derived from an EMBL/GenBank/DDBJ whole genome shotgun (WGS) entry which is preliminary data.</text>
</comment>
<feature type="transmembrane region" description="Helical" evidence="1">
    <location>
        <begin position="32"/>
        <end position="56"/>
    </location>
</feature>
<feature type="transmembrane region" description="Helical" evidence="1">
    <location>
        <begin position="245"/>
        <end position="265"/>
    </location>
</feature>
<dbReference type="SUPFAM" id="SSF103481">
    <property type="entry name" value="Multidrug resistance efflux transporter EmrE"/>
    <property type="match status" value="2"/>
</dbReference>
<keyword evidence="4" id="KW-1185">Reference proteome</keyword>